<dbReference type="InterPro" id="IPR052571">
    <property type="entry name" value="Mt_RNA_Methyltransferase"/>
</dbReference>
<reference evidence="2" key="1">
    <citation type="submission" date="2021-01" db="EMBL/GenBank/DDBJ databases">
        <authorList>
            <person name="Corre E."/>
            <person name="Pelletier E."/>
            <person name="Niang G."/>
            <person name="Scheremetjew M."/>
            <person name="Finn R."/>
            <person name="Kale V."/>
            <person name="Holt S."/>
            <person name="Cochrane G."/>
            <person name="Meng A."/>
            <person name="Brown T."/>
            <person name="Cohen L."/>
        </authorList>
    </citation>
    <scope>NUCLEOTIDE SEQUENCE</scope>
</reference>
<proteinExistence type="predicted"/>
<dbReference type="EMBL" id="HBEX01001812">
    <property type="protein sequence ID" value="CAD8596386.1"/>
    <property type="molecule type" value="Transcribed_RNA"/>
</dbReference>
<feature type="region of interest" description="Disordered" evidence="1">
    <location>
        <begin position="102"/>
        <end position="173"/>
    </location>
</feature>
<dbReference type="PANTHER" id="PTHR13184:SF5">
    <property type="entry name" value="METHYLTRANSFERASE-LIKE PROTEIN 17, MITOCHONDRIAL"/>
    <property type="match status" value="1"/>
</dbReference>
<feature type="compositionally biased region" description="Polar residues" evidence="1">
    <location>
        <begin position="402"/>
        <end position="411"/>
    </location>
</feature>
<accession>A0A7S0L147</accession>
<evidence type="ECO:0000313" key="2">
    <source>
        <dbReference type="EMBL" id="CAD8596386.1"/>
    </source>
</evidence>
<dbReference type="GO" id="GO:0003735">
    <property type="term" value="F:structural constituent of ribosome"/>
    <property type="evidence" value="ECO:0007669"/>
    <property type="project" value="TreeGrafter"/>
</dbReference>
<feature type="region of interest" description="Disordered" evidence="1">
    <location>
        <begin position="379"/>
        <end position="411"/>
    </location>
</feature>
<protein>
    <submittedName>
        <fullName evidence="2">Uncharacterized protein</fullName>
    </submittedName>
</protein>
<dbReference type="GO" id="GO:0005763">
    <property type="term" value="C:mitochondrial small ribosomal subunit"/>
    <property type="evidence" value="ECO:0007669"/>
    <property type="project" value="TreeGrafter"/>
</dbReference>
<dbReference type="PANTHER" id="PTHR13184">
    <property type="entry name" value="37S RIBOSOMAL PROTEIN S22"/>
    <property type="match status" value="1"/>
</dbReference>
<organism evidence="2">
    <name type="scientific">Asterionellopsis glacialis</name>
    <dbReference type="NCBI Taxonomy" id="33640"/>
    <lineage>
        <taxon>Eukaryota</taxon>
        <taxon>Sar</taxon>
        <taxon>Stramenopiles</taxon>
        <taxon>Ochrophyta</taxon>
        <taxon>Bacillariophyta</taxon>
        <taxon>Fragilariophyceae</taxon>
        <taxon>Fragilariophycidae</taxon>
        <taxon>Fragilariales</taxon>
        <taxon>Fragilariaceae</taxon>
        <taxon>Asterionellopsis</taxon>
    </lineage>
</organism>
<gene>
    <name evidence="2" type="ORF">AGLA0713_LOCUS1214</name>
</gene>
<name>A0A7S0L147_9STRA</name>
<evidence type="ECO:0000256" key="1">
    <source>
        <dbReference type="SAM" id="MobiDB-lite"/>
    </source>
</evidence>
<feature type="region of interest" description="Disordered" evidence="1">
    <location>
        <begin position="36"/>
        <end position="74"/>
    </location>
</feature>
<dbReference type="AlphaFoldDB" id="A0A7S0L147"/>
<feature type="compositionally biased region" description="Acidic residues" evidence="1">
    <location>
        <begin position="47"/>
        <end position="65"/>
    </location>
</feature>
<sequence>MWEKLRPNGVMVIVEPGTPDGFNTIRSIRDMLLDCCPPSSLQNKESDDLDDDPSSEEEDYFDDCQDPPSNKPVATEECHVIAPCTHNGTCPMERHIPDFKKKGDTALSSKDEEEEGDDNNEEDNLDDDDDDDDDEEDDDFDWDSYEDDDDEEGQQKNHTNENSTPKSDGSGMDKTHAFDTAFCSFVHTFPGGTTRKSGEKFSYLVVQKRVPTLSPSTTATGGEVNGTTTTTTELQNVYNFANVSDLLAETCIAGKAVKKVQRKKAERFVRDGVQHDKLLQDAETLKDEYYALEEDKLGLELLHGDGNRQGFGRIVRAPLKRRGHILVDYCGQSLNGREGRIVRHRVSKGWSKRVAPGMFGAARKARWGGYWPDIKRKITEDDNDDASSPQNEFEIKAAGEEWSTSDTKGGQ</sequence>
<feature type="compositionally biased region" description="Acidic residues" evidence="1">
    <location>
        <begin position="111"/>
        <end position="152"/>
    </location>
</feature>